<gene>
    <name evidence="1" type="ORF">ACFOZ4_06560</name>
</gene>
<comment type="caution">
    <text evidence="1">The sequence shown here is derived from an EMBL/GenBank/DDBJ whole genome shotgun (WGS) entry which is preliminary data.</text>
</comment>
<dbReference type="RefSeq" id="WP_253758213.1">
    <property type="nucleotide sequence ID" value="NZ_JAMZDZ010000001.1"/>
</dbReference>
<reference evidence="2" key="1">
    <citation type="journal article" date="2019" name="Int. J. Syst. Evol. Microbiol.">
        <title>The Global Catalogue of Microorganisms (GCM) 10K type strain sequencing project: providing services to taxonomists for standard genome sequencing and annotation.</title>
        <authorList>
            <consortium name="The Broad Institute Genomics Platform"/>
            <consortium name="The Broad Institute Genome Sequencing Center for Infectious Disease"/>
            <person name="Wu L."/>
            <person name="Ma J."/>
        </authorList>
    </citation>
    <scope>NUCLEOTIDE SEQUENCE [LARGE SCALE GENOMIC DNA]</scope>
    <source>
        <strain evidence="2">CGMCC 4.7289</strain>
    </source>
</reference>
<proteinExistence type="predicted"/>
<evidence type="ECO:0000313" key="2">
    <source>
        <dbReference type="Proteomes" id="UP001595816"/>
    </source>
</evidence>
<accession>A0ABV8LH40</accession>
<name>A0ABV8LH40_9ACTN</name>
<organism evidence="1 2">
    <name type="scientific">Hamadaea flava</name>
    <dbReference type="NCBI Taxonomy" id="1742688"/>
    <lineage>
        <taxon>Bacteria</taxon>
        <taxon>Bacillati</taxon>
        <taxon>Actinomycetota</taxon>
        <taxon>Actinomycetes</taxon>
        <taxon>Micromonosporales</taxon>
        <taxon>Micromonosporaceae</taxon>
        <taxon>Hamadaea</taxon>
    </lineage>
</organism>
<sequence length="166" mass="17565">MPSQPTAGPWARSAPPIAFTPDEWDLLTRLPARVMIAATSAEPDSDRRTVAEGLAGIDAIAAGTVSDSDLVRAAVAAIYAEADPDPPSAEQFRDRHAGITEVLVNCRAASLVLARRADPADAAAYRQWLQHIAARVCGAARTGVFGHRVSDAENAFLAELNRALQP</sequence>
<dbReference type="EMBL" id="JBHSAY010000005">
    <property type="protein sequence ID" value="MFC4130262.1"/>
    <property type="molecule type" value="Genomic_DNA"/>
</dbReference>
<dbReference type="Proteomes" id="UP001595816">
    <property type="component" value="Unassembled WGS sequence"/>
</dbReference>
<protein>
    <submittedName>
        <fullName evidence="1">Uncharacterized protein</fullName>
    </submittedName>
</protein>
<evidence type="ECO:0000313" key="1">
    <source>
        <dbReference type="EMBL" id="MFC4130262.1"/>
    </source>
</evidence>
<keyword evidence="2" id="KW-1185">Reference proteome</keyword>